<dbReference type="EMBL" id="FJOG01000001">
    <property type="protein sequence ID" value="CZR50272.1"/>
    <property type="molecule type" value="Genomic_DNA"/>
</dbReference>
<evidence type="ECO:0000313" key="3">
    <source>
        <dbReference type="Proteomes" id="UP000184330"/>
    </source>
</evidence>
<feature type="region of interest" description="Disordered" evidence="1">
    <location>
        <begin position="1"/>
        <end position="36"/>
    </location>
</feature>
<evidence type="ECO:0000256" key="1">
    <source>
        <dbReference type="SAM" id="MobiDB-lite"/>
    </source>
</evidence>
<protein>
    <submittedName>
        <fullName evidence="2">Uncharacterized protein</fullName>
    </submittedName>
</protein>
<organism evidence="2 3">
    <name type="scientific">Phialocephala subalpina</name>
    <dbReference type="NCBI Taxonomy" id="576137"/>
    <lineage>
        <taxon>Eukaryota</taxon>
        <taxon>Fungi</taxon>
        <taxon>Dikarya</taxon>
        <taxon>Ascomycota</taxon>
        <taxon>Pezizomycotina</taxon>
        <taxon>Leotiomycetes</taxon>
        <taxon>Helotiales</taxon>
        <taxon>Mollisiaceae</taxon>
        <taxon>Phialocephala</taxon>
        <taxon>Phialocephala fortinii species complex</taxon>
    </lineage>
</organism>
<accession>A0A1L7WBV3</accession>
<evidence type="ECO:0000313" key="2">
    <source>
        <dbReference type="EMBL" id="CZR50272.1"/>
    </source>
</evidence>
<name>A0A1L7WBV3_9HELO</name>
<reference evidence="2 3" key="1">
    <citation type="submission" date="2016-03" db="EMBL/GenBank/DDBJ databases">
        <authorList>
            <person name="Ploux O."/>
        </authorList>
    </citation>
    <scope>NUCLEOTIDE SEQUENCE [LARGE SCALE GENOMIC DNA]</scope>
    <source>
        <strain evidence="2 3">UAMH 11012</strain>
    </source>
</reference>
<dbReference type="Proteomes" id="UP000184330">
    <property type="component" value="Unassembled WGS sequence"/>
</dbReference>
<feature type="compositionally biased region" description="Basic and acidic residues" evidence="1">
    <location>
        <begin position="1"/>
        <end position="11"/>
    </location>
</feature>
<keyword evidence="3" id="KW-1185">Reference proteome</keyword>
<gene>
    <name evidence="2" type="ORF">PAC_00144</name>
</gene>
<proteinExistence type="predicted"/>
<dbReference type="AlphaFoldDB" id="A0A1L7WBV3"/>
<sequence>MVFNHIKETFRSRRSRHERPASAMPAFDTEDTERTERDERAEQLQETMNVFNMLGHSISSKRIRLPPLPSFKPLNLSSMGDLFKSTDDPDQDAIPAEIRRKPCPPPASNLEAFPVLNNSPRSEMYYEKLREFDPCAPVTHPFLHKRAREALKRRYLSKFTEEGDPRSDSDNVSNVCGASIRREYGFKVERGKWCNVAQLDLKVLEDIVWVRERFLQAKQEEPTDEDIIRFYDAEQFDVAARSVFSFEGSTFKGFSDIGGWS</sequence>
<dbReference type="OrthoDB" id="3588018at2759"/>